<accession>A0ABR2XK75</accession>
<evidence type="ECO:0000313" key="2">
    <source>
        <dbReference type="EMBL" id="KAK9774037.1"/>
    </source>
</evidence>
<proteinExistence type="predicted"/>
<dbReference type="PANTHER" id="PTHR33112">
    <property type="entry name" value="DOMAIN PROTEIN, PUTATIVE-RELATED"/>
    <property type="match status" value="1"/>
</dbReference>
<evidence type="ECO:0000313" key="3">
    <source>
        <dbReference type="Proteomes" id="UP001465668"/>
    </source>
</evidence>
<dbReference type="Pfam" id="PF06985">
    <property type="entry name" value="HET"/>
    <property type="match status" value="1"/>
</dbReference>
<reference evidence="2 3" key="1">
    <citation type="submission" date="2024-02" db="EMBL/GenBank/DDBJ databases">
        <title>First draft genome assembly of two strains of Seiridium cardinale.</title>
        <authorList>
            <person name="Emiliani G."/>
            <person name="Scali E."/>
        </authorList>
    </citation>
    <scope>NUCLEOTIDE SEQUENCE [LARGE SCALE GENOMIC DNA]</scope>
    <source>
        <strain evidence="2 3">BM-138-000479</strain>
    </source>
</reference>
<gene>
    <name evidence="2" type="ORF">SCAR479_09377</name>
</gene>
<protein>
    <submittedName>
        <fullName evidence="2">Heterokaryon incompatibility domain-containing protein</fullName>
    </submittedName>
</protein>
<evidence type="ECO:0000259" key="1">
    <source>
        <dbReference type="Pfam" id="PF06985"/>
    </source>
</evidence>
<dbReference type="EMBL" id="JARVKM010000045">
    <property type="protein sequence ID" value="KAK9774037.1"/>
    <property type="molecule type" value="Genomic_DNA"/>
</dbReference>
<organism evidence="2 3">
    <name type="scientific">Seiridium cardinale</name>
    <dbReference type="NCBI Taxonomy" id="138064"/>
    <lineage>
        <taxon>Eukaryota</taxon>
        <taxon>Fungi</taxon>
        <taxon>Dikarya</taxon>
        <taxon>Ascomycota</taxon>
        <taxon>Pezizomycotina</taxon>
        <taxon>Sordariomycetes</taxon>
        <taxon>Xylariomycetidae</taxon>
        <taxon>Amphisphaeriales</taxon>
        <taxon>Sporocadaceae</taxon>
        <taxon>Seiridium</taxon>
    </lineage>
</organism>
<dbReference type="Proteomes" id="UP001465668">
    <property type="component" value="Unassembled WGS sequence"/>
</dbReference>
<dbReference type="InterPro" id="IPR010730">
    <property type="entry name" value="HET"/>
</dbReference>
<name>A0ABR2XK75_9PEZI</name>
<feature type="domain" description="Heterokaryon incompatibility" evidence="1">
    <location>
        <begin position="212"/>
        <end position="363"/>
    </location>
</feature>
<dbReference type="PANTHER" id="PTHR33112:SF8">
    <property type="entry name" value="HETEROKARYON INCOMPATIBILITY DOMAIN-CONTAINING PROTEIN"/>
    <property type="match status" value="1"/>
</dbReference>
<sequence length="673" mass="76870">MGRRCGDCQQFSLILTGRKGGFTICVDSRKLHRSATAPSTARCELCTILWWSLRYEHHKIPLHEDSSPWSVTLYRNPPEGRFEHIEVIAMSATRPASDRHLLFRNSAGTFGPPDDKLWLARGRLTVYLDLDSVRIEQIRTLDADHRASEPCSGSRSCLKLASEWLSDCINNHGPTCPKNSQSPLPTRLIEISGGNQTPALKLVDTDGKEGKYAALSYCWGKRPFHRLTIENQPQLRKSISFEDLPKTIKHSITLLRQLGIHFLWVDALCILQGSDTTALQDWKRQSGKMDQVYGGAFLTIMAATGVSAEDGLFHHRKVQDEQYVEVFTVNHAKGVHRILLGSELEIASYEVEPLRRRGWAFQEAWFSNRTLIYGSTDMSWECRGCTYRENQMDALKVKEKPFIMPGARSQTDQIHRHWTEIVESYSATDLTFMTDRLPALGGIIEYVSREMNIKNKFGLWDYHIPRQLLWKHDGRVIGYKSEHTRQSAFRAPSWSWISVDGRVRFLERHHPDTYQINVDSLLKVQQIDGNVMIIQGFIERISTIRLKLAGRYYGGYDNHLRWANLNDGLETFIDDLDSIPQKHKRISEGKPDELIDVWFLCIRNYQGLILIPTSAKERISRPEATSSSSSKPGSLTTMRMLVGLNKTFKRIGVFTGFDASKWIGSSVRQVCII</sequence>
<keyword evidence="3" id="KW-1185">Reference proteome</keyword>
<comment type="caution">
    <text evidence="2">The sequence shown here is derived from an EMBL/GenBank/DDBJ whole genome shotgun (WGS) entry which is preliminary data.</text>
</comment>